<evidence type="ECO:0000259" key="3">
    <source>
        <dbReference type="PROSITE" id="PS50404"/>
    </source>
</evidence>
<dbReference type="OrthoDB" id="2309723at2759"/>
<feature type="domain" description="GST N-terminal" evidence="3">
    <location>
        <begin position="1"/>
        <end position="80"/>
    </location>
</feature>
<dbReference type="SFLD" id="SFLDS00019">
    <property type="entry name" value="Glutathione_Transferase_(cytos"/>
    <property type="match status" value="1"/>
</dbReference>
<dbReference type="SUPFAM" id="SSF47616">
    <property type="entry name" value="GST C-terminal domain-like"/>
    <property type="match status" value="1"/>
</dbReference>
<evidence type="ECO:0000259" key="4">
    <source>
        <dbReference type="PROSITE" id="PS50405"/>
    </source>
</evidence>
<dbReference type="PROSITE" id="PS50405">
    <property type="entry name" value="GST_CTER"/>
    <property type="match status" value="1"/>
</dbReference>
<accession>A0A6P8XSE9</accession>
<dbReference type="GO" id="GO:0006749">
    <property type="term" value="P:glutathione metabolic process"/>
    <property type="evidence" value="ECO:0007669"/>
    <property type="project" value="TreeGrafter"/>
</dbReference>
<comment type="subunit">
    <text evidence="1">Homodimer.</text>
</comment>
<dbReference type="InterPro" id="IPR036282">
    <property type="entry name" value="Glutathione-S-Trfase_C_sf"/>
</dbReference>
<evidence type="ECO:0000256" key="2">
    <source>
        <dbReference type="RuleBase" id="RU003494"/>
    </source>
</evidence>
<dbReference type="CDD" id="cd03177">
    <property type="entry name" value="GST_C_Delta_Epsilon"/>
    <property type="match status" value="1"/>
</dbReference>
<dbReference type="Gene3D" id="1.20.1050.10">
    <property type="match status" value="1"/>
</dbReference>
<dbReference type="PANTHER" id="PTHR43969">
    <property type="entry name" value="GLUTATHIONE S TRANSFERASE D10, ISOFORM A-RELATED"/>
    <property type="match status" value="1"/>
</dbReference>
<feature type="domain" description="GST C-terminal" evidence="4">
    <location>
        <begin position="86"/>
        <end position="213"/>
    </location>
</feature>
<dbReference type="InterPro" id="IPR004045">
    <property type="entry name" value="Glutathione_S-Trfase_N"/>
</dbReference>
<dbReference type="InterPro" id="IPR010987">
    <property type="entry name" value="Glutathione-S-Trfase_C-like"/>
</dbReference>
<dbReference type="InterPro" id="IPR004046">
    <property type="entry name" value="GST_C"/>
</dbReference>
<keyword evidence="5" id="KW-1185">Reference proteome</keyword>
<dbReference type="InterPro" id="IPR040079">
    <property type="entry name" value="Glutathione_S-Trfase"/>
</dbReference>
<dbReference type="RefSeq" id="XP_034116069.1">
    <property type="nucleotide sequence ID" value="XM_034260178.2"/>
</dbReference>
<sequence length="213" mass="24336">MDLYYLPFASPSRAVVMTAAAVGVTPNRIVVNTYEKEQLKPEYLKINPQHTVPTLVDNGFSVWESRAIMVYLAEKYGKDDSLFPKDPQKQAVVNQRLHFDLGVLTQAFGEYYYPIFRDEAPADPEKFKKVEAAFDFLNTFLEGEKYVAGDHFTVADIAILVTVTTYLAVNFKIDSYPNVLKWYNSVQKEAPGWEENVEAAKEYTRRLEAAQKK</sequence>
<protein>
    <submittedName>
        <fullName evidence="6">Glutathione S-transferase D5-like</fullName>
    </submittedName>
</protein>
<comment type="similarity">
    <text evidence="2">Belongs to the GST superfamily.</text>
</comment>
<dbReference type="SUPFAM" id="SSF52833">
    <property type="entry name" value="Thioredoxin-like"/>
    <property type="match status" value="1"/>
</dbReference>
<dbReference type="SFLD" id="SFLDG00358">
    <property type="entry name" value="Main_(cytGST)"/>
    <property type="match status" value="1"/>
</dbReference>
<evidence type="ECO:0000313" key="5">
    <source>
        <dbReference type="Proteomes" id="UP000515160"/>
    </source>
</evidence>
<evidence type="ECO:0000313" key="6">
    <source>
        <dbReference type="RefSeq" id="XP_034116069.1"/>
    </source>
</evidence>
<dbReference type="GeneID" id="117575800"/>
<reference evidence="6" key="1">
    <citation type="submission" date="2025-08" db="UniProtKB">
        <authorList>
            <consortium name="RefSeq"/>
        </authorList>
    </citation>
    <scope>IDENTIFICATION</scope>
    <source>
        <strain evidence="6">15112-1751.03</strain>
        <tissue evidence="6">Whole Adult</tissue>
    </source>
</reference>
<dbReference type="Proteomes" id="UP000515160">
    <property type="component" value="Chromosome 2R"/>
</dbReference>
<dbReference type="Pfam" id="PF00043">
    <property type="entry name" value="GST_C"/>
    <property type="match status" value="1"/>
</dbReference>
<dbReference type="Gene3D" id="3.40.30.10">
    <property type="entry name" value="Glutaredoxin"/>
    <property type="match status" value="1"/>
</dbReference>
<dbReference type="FunFam" id="1.20.1050.10:FF:000007">
    <property type="entry name" value="Glutathione S-transferase 1-1"/>
    <property type="match status" value="1"/>
</dbReference>
<dbReference type="InterPro" id="IPR036249">
    <property type="entry name" value="Thioredoxin-like_sf"/>
</dbReference>
<dbReference type="GO" id="GO:0004364">
    <property type="term" value="F:glutathione transferase activity"/>
    <property type="evidence" value="ECO:0007669"/>
    <property type="project" value="TreeGrafter"/>
</dbReference>
<dbReference type="FunFam" id="3.40.30.10:FF:000034">
    <property type="entry name" value="glutathione S-transferase 1"/>
    <property type="match status" value="1"/>
</dbReference>
<dbReference type="AlphaFoldDB" id="A0A6P8XSE9"/>
<dbReference type="Pfam" id="PF02798">
    <property type="entry name" value="GST_N"/>
    <property type="match status" value="1"/>
</dbReference>
<dbReference type="PROSITE" id="PS50404">
    <property type="entry name" value="GST_NTER"/>
    <property type="match status" value="1"/>
</dbReference>
<evidence type="ECO:0000256" key="1">
    <source>
        <dbReference type="ARBA" id="ARBA00011738"/>
    </source>
</evidence>
<organism evidence="5 6">
    <name type="scientific">Drosophila albomicans</name>
    <name type="common">Fruit fly</name>
    <dbReference type="NCBI Taxonomy" id="7291"/>
    <lineage>
        <taxon>Eukaryota</taxon>
        <taxon>Metazoa</taxon>
        <taxon>Ecdysozoa</taxon>
        <taxon>Arthropoda</taxon>
        <taxon>Hexapoda</taxon>
        <taxon>Insecta</taxon>
        <taxon>Pterygota</taxon>
        <taxon>Neoptera</taxon>
        <taxon>Endopterygota</taxon>
        <taxon>Diptera</taxon>
        <taxon>Brachycera</taxon>
        <taxon>Muscomorpha</taxon>
        <taxon>Ephydroidea</taxon>
        <taxon>Drosophilidae</taxon>
        <taxon>Drosophila</taxon>
    </lineage>
</organism>
<dbReference type="CDD" id="cd03045">
    <property type="entry name" value="GST_N_Delta_Epsilon"/>
    <property type="match status" value="1"/>
</dbReference>
<gene>
    <name evidence="6" type="primary">LOC117575800</name>
</gene>
<dbReference type="PANTHER" id="PTHR43969:SF9">
    <property type="entry name" value="GLUTATHIONE S TRANSFERASE D10, ISOFORM A-RELATED"/>
    <property type="match status" value="1"/>
</dbReference>
<name>A0A6P8XSE9_DROAB</name>
<proteinExistence type="inferred from homology"/>